<evidence type="ECO:0000313" key="11">
    <source>
        <dbReference type="Proteomes" id="UP000030746"/>
    </source>
</evidence>
<organism evidence="10 11">
    <name type="scientific">Lottia gigantea</name>
    <name type="common">Giant owl limpet</name>
    <dbReference type="NCBI Taxonomy" id="225164"/>
    <lineage>
        <taxon>Eukaryota</taxon>
        <taxon>Metazoa</taxon>
        <taxon>Spiralia</taxon>
        <taxon>Lophotrochozoa</taxon>
        <taxon>Mollusca</taxon>
        <taxon>Gastropoda</taxon>
        <taxon>Patellogastropoda</taxon>
        <taxon>Lottioidea</taxon>
        <taxon>Lottiidae</taxon>
        <taxon>Lottia</taxon>
    </lineage>
</organism>
<name>V4AYP3_LOTGI</name>
<gene>
    <name evidence="10" type="ORF">LOTGIDRAFT_97168</name>
</gene>
<evidence type="ECO:0000256" key="1">
    <source>
        <dbReference type="ARBA" id="ARBA00004141"/>
    </source>
</evidence>
<evidence type="ECO:0000256" key="3">
    <source>
        <dbReference type="ARBA" id="ARBA00022989"/>
    </source>
</evidence>
<dbReference type="OrthoDB" id="9990906at2759"/>
<dbReference type="InterPro" id="IPR017452">
    <property type="entry name" value="GPCR_Rhodpsn_7TM"/>
</dbReference>
<keyword evidence="11" id="KW-1185">Reference proteome</keyword>
<dbReference type="PANTHER" id="PTHR24243">
    <property type="entry name" value="G-PROTEIN COUPLED RECEPTOR"/>
    <property type="match status" value="1"/>
</dbReference>
<dbReference type="AlphaFoldDB" id="V4AYP3"/>
<protein>
    <recommendedName>
        <fullName evidence="9">G-protein coupled receptors family 1 profile domain-containing protein</fullName>
    </recommendedName>
</protein>
<feature type="non-terminal residue" evidence="10">
    <location>
        <position position="243"/>
    </location>
</feature>
<feature type="transmembrane region" description="Helical" evidence="8">
    <location>
        <begin position="6"/>
        <end position="21"/>
    </location>
</feature>
<dbReference type="PANTHER" id="PTHR24243:SF230">
    <property type="entry name" value="G-PROTEIN COUPLED RECEPTORS FAMILY 1 PROFILE DOMAIN-CONTAINING PROTEIN"/>
    <property type="match status" value="1"/>
</dbReference>
<keyword evidence="2 8" id="KW-0812">Transmembrane</keyword>
<feature type="transmembrane region" description="Helical" evidence="8">
    <location>
        <begin position="33"/>
        <end position="53"/>
    </location>
</feature>
<comment type="subcellular location">
    <subcellularLocation>
        <location evidence="1">Membrane</location>
        <topology evidence="1">Multi-pass membrane protein</topology>
    </subcellularLocation>
</comment>
<sequence>YILPVIILTGILGNIVSCRVFRGKELKRLSSSIYVIAVLVSDSGILISLLFVWLEVLGYDYNHHQGMCQVLVFLTYVCSFLSVWYIVCITVENFITICYPTKVTEMCTKKRAKVVVISLFVGAMCLYSLSLRSTEVRTDKNTNKAECVRNPEYHVMFSVLTYADSVITLVIPLTAIALMLATMAVAIAKTFRWKKLSPTRETSRKDFVFNSPQVRVAKMLFALSVSFLIMNAPIHIIRLHYLL</sequence>
<proteinExistence type="predicted"/>
<dbReference type="GeneID" id="20253144"/>
<dbReference type="GO" id="GO:0005886">
    <property type="term" value="C:plasma membrane"/>
    <property type="evidence" value="ECO:0007669"/>
    <property type="project" value="TreeGrafter"/>
</dbReference>
<keyword evidence="5 8" id="KW-0472">Membrane</keyword>
<dbReference type="RefSeq" id="XP_009049020.1">
    <property type="nucleotide sequence ID" value="XM_009050772.1"/>
</dbReference>
<feature type="non-terminal residue" evidence="10">
    <location>
        <position position="1"/>
    </location>
</feature>
<dbReference type="HOGENOM" id="CLU_009579_24_0_1"/>
<feature type="transmembrane region" description="Helical" evidence="8">
    <location>
        <begin position="73"/>
        <end position="99"/>
    </location>
</feature>
<evidence type="ECO:0000256" key="8">
    <source>
        <dbReference type="SAM" id="Phobius"/>
    </source>
</evidence>
<feature type="transmembrane region" description="Helical" evidence="8">
    <location>
        <begin position="166"/>
        <end position="188"/>
    </location>
</feature>
<dbReference type="KEGG" id="lgi:LOTGIDRAFT_97168"/>
<dbReference type="Proteomes" id="UP000030746">
    <property type="component" value="Unassembled WGS sequence"/>
</dbReference>
<keyword evidence="7" id="KW-0807">Transducer</keyword>
<keyword evidence="4" id="KW-0297">G-protein coupled receptor</keyword>
<accession>V4AYP3</accession>
<evidence type="ECO:0000256" key="7">
    <source>
        <dbReference type="ARBA" id="ARBA00023224"/>
    </source>
</evidence>
<evidence type="ECO:0000313" key="10">
    <source>
        <dbReference type="EMBL" id="ESP00276.1"/>
    </source>
</evidence>
<dbReference type="Gene3D" id="1.20.1070.10">
    <property type="entry name" value="Rhodopsin 7-helix transmembrane proteins"/>
    <property type="match status" value="1"/>
</dbReference>
<evidence type="ECO:0000259" key="9">
    <source>
        <dbReference type="PROSITE" id="PS50262"/>
    </source>
</evidence>
<evidence type="ECO:0000256" key="4">
    <source>
        <dbReference type="ARBA" id="ARBA00023040"/>
    </source>
</evidence>
<keyword evidence="6" id="KW-0675">Receptor</keyword>
<evidence type="ECO:0000256" key="5">
    <source>
        <dbReference type="ARBA" id="ARBA00023136"/>
    </source>
</evidence>
<feature type="transmembrane region" description="Helical" evidence="8">
    <location>
        <begin position="111"/>
        <end position="129"/>
    </location>
</feature>
<dbReference type="SUPFAM" id="SSF81321">
    <property type="entry name" value="Family A G protein-coupled receptor-like"/>
    <property type="match status" value="1"/>
</dbReference>
<dbReference type="PRINTS" id="PR00237">
    <property type="entry name" value="GPCRRHODOPSN"/>
</dbReference>
<dbReference type="GO" id="GO:0004930">
    <property type="term" value="F:G protein-coupled receptor activity"/>
    <property type="evidence" value="ECO:0007669"/>
    <property type="project" value="UniProtKB-KW"/>
</dbReference>
<dbReference type="CTD" id="20253144"/>
<evidence type="ECO:0000256" key="2">
    <source>
        <dbReference type="ARBA" id="ARBA00022692"/>
    </source>
</evidence>
<feature type="transmembrane region" description="Helical" evidence="8">
    <location>
        <begin position="220"/>
        <end position="241"/>
    </location>
</feature>
<reference evidence="10 11" key="1">
    <citation type="journal article" date="2013" name="Nature">
        <title>Insights into bilaterian evolution from three spiralian genomes.</title>
        <authorList>
            <person name="Simakov O."/>
            <person name="Marletaz F."/>
            <person name="Cho S.J."/>
            <person name="Edsinger-Gonzales E."/>
            <person name="Havlak P."/>
            <person name="Hellsten U."/>
            <person name="Kuo D.H."/>
            <person name="Larsson T."/>
            <person name="Lv J."/>
            <person name="Arendt D."/>
            <person name="Savage R."/>
            <person name="Osoegawa K."/>
            <person name="de Jong P."/>
            <person name="Grimwood J."/>
            <person name="Chapman J.A."/>
            <person name="Shapiro H."/>
            <person name="Aerts A."/>
            <person name="Otillar R.P."/>
            <person name="Terry A.Y."/>
            <person name="Boore J.L."/>
            <person name="Grigoriev I.V."/>
            <person name="Lindberg D.R."/>
            <person name="Seaver E.C."/>
            <person name="Weisblat D.A."/>
            <person name="Putnam N.H."/>
            <person name="Rokhsar D.S."/>
        </authorList>
    </citation>
    <scope>NUCLEOTIDE SEQUENCE [LARGE SCALE GENOMIC DNA]</scope>
</reference>
<evidence type="ECO:0000256" key="6">
    <source>
        <dbReference type="ARBA" id="ARBA00023170"/>
    </source>
</evidence>
<keyword evidence="3 8" id="KW-1133">Transmembrane helix</keyword>
<dbReference type="InterPro" id="IPR000276">
    <property type="entry name" value="GPCR_Rhodpsn"/>
</dbReference>
<dbReference type="EMBL" id="KB200786">
    <property type="protein sequence ID" value="ESP00276.1"/>
    <property type="molecule type" value="Genomic_DNA"/>
</dbReference>
<dbReference type="PROSITE" id="PS50262">
    <property type="entry name" value="G_PROTEIN_RECEP_F1_2"/>
    <property type="match status" value="1"/>
</dbReference>
<dbReference type="Pfam" id="PF00001">
    <property type="entry name" value="7tm_1"/>
    <property type="match status" value="1"/>
</dbReference>
<feature type="domain" description="G-protein coupled receptors family 1 profile" evidence="9">
    <location>
        <begin position="13"/>
        <end position="243"/>
    </location>
</feature>
<dbReference type="OMA" id="CTTRRAN"/>